<gene>
    <name evidence="3" type="ORF">J1N35_009090</name>
</gene>
<dbReference type="PROSITE" id="PS50088">
    <property type="entry name" value="ANK_REPEAT"/>
    <property type="match status" value="2"/>
</dbReference>
<accession>A0A9D3WAP8</accession>
<protein>
    <recommendedName>
        <fullName evidence="2">PGG domain-containing protein</fullName>
    </recommendedName>
</protein>
<dbReference type="InterPro" id="IPR002110">
    <property type="entry name" value="Ankyrin_rpt"/>
</dbReference>
<dbReference type="PROSITE" id="PS50297">
    <property type="entry name" value="ANK_REP_REGION"/>
    <property type="match status" value="2"/>
</dbReference>
<dbReference type="InterPro" id="IPR026961">
    <property type="entry name" value="PGG_dom"/>
</dbReference>
<dbReference type="AlphaFoldDB" id="A0A9D3WAP8"/>
<dbReference type="SMART" id="SM00248">
    <property type="entry name" value="ANK"/>
    <property type="match status" value="6"/>
</dbReference>
<feature type="repeat" description="ANK" evidence="1">
    <location>
        <begin position="187"/>
        <end position="219"/>
    </location>
</feature>
<dbReference type="Gene3D" id="1.25.40.20">
    <property type="entry name" value="Ankyrin repeat-containing domain"/>
    <property type="match status" value="1"/>
</dbReference>
<dbReference type="OrthoDB" id="674805at2759"/>
<dbReference type="EMBL" id="JAIQCV010000003">
    <property type="protein sequence ID" value="KAH1115712.1"/>
    <property type="molecule type" value="Genomic_DNA"/>
</dbReference>
<evidence type="ECO:0000313" key="3">
    <source>
        <dbReference type="EMBL" id="KAH1115712.1"/>
    </source>
</evidence>
<dbReference type="SUPFAM" id="SSF48403">
    <property type="entry name" value="Ankyrin repeat"/>
    <property type="match status" value="1"/>
</dbReference>
<dbReference type="PANTHER" id="PTHR24128:SF60">
    <property type="entry name" value="ALPHA-LATROTOXIN-LHE1A-LIKE"/>
    <property type="match status" value="1"/>
</dbReference>
<feature type="domain" description="PGG" evidence="2">
    <location>
        <begin position="282"/>
        <end position="316"/>
    </location>
</feature>
<proteinExistence type="predicted"/>
<dbReference type="Proteomes" id="UP000828251">
    <property type="component" value="Unassembled WGS sequence"/>
</dbReference>
<dbReference type="PRINTS" id="PR01415">
    <property type="entry name" value="ANKYRIN"/>
</dbReference>
<evidence type="ECO:0000313" key="4">
    <source>
        <dbReference type="Proteomes" id="UP000828251"/>
    </source>
</evidence>
<sequence length="477" mass="52157">MSTDLMRAARDGDINALYYVIADDPHALDFFDSQLLVDTPLHIAVGKGNTNFALEIMRLYPSLSKKLDPSGWCPFHVALLKNQIATVFRLLETEPDLVRLKGREGLTSLHLVVEFLGGIEHNLLHEFLAVSPLSITDTTNRGQTALHIAVNNGNIEALKVLLSFLRRSMYRNALYWEHKVLNWKDENGDTVLHVAVKENDIEAVKLLLNSNIKVNARNLDSCTAVDIATVNNKSAMLNVLNKVGAKDGILIEEMKQLTLVAKPTLLDNVIRFVKGQKIDISSETRDALLVAAALVATATFQAVLSPPGGLRQADGSDNDSLPFSKAGKVVKSLLKCNIDVNAKSLEGLTVMDIVDGVNNNPDMKDVLIQAGAKYSHVMNNNDINSIPSMKQPLSKRFSAHWEGFDTRQADGSNSDSLPFSKVGKKPSWFRAQPRTKLNPSVNIKASAGVRKEDIVVVGAGIADLATAVSLRRSAKQK</sequence>
<organism evidence="3 4">
    <name type="scientific">Gossypium stocksii</name>
    <dbReference type="NCBI Taxonomy" id="47602"/>
    <lineage>
        <taxon>Eukaryota</taxon>
        <taxon>Viridiplantae</taxon>
        <taxon>Streptophyta</taxon>
        <taxon>Embryophyta</taxon>
        <taxon>Tracheophyta</taxon>
        <taxon>Spermatophyta</taxon>
        <taxon>Magnoliopsida</taxon>
        <taxon>eudicotyledons</taxon>
        <taxon>Gunneridae</taxon>
        <taxon>Pentapetalae</taxon>
        <taxon>rosids</taxon>
        <taxon>malvids</taxon>
        <taxon>Malvales</taxon>
        <taxon>Malvaceae</taxon>
        <taxon>Malvoideae</taxon>
        <taxon>Gossypium</taxon>
    </lineage>
</organism>
<keyword evidence="4" id="KW-1185">Reference proteome</keyword>
<comment type="caution">
    <text evidence="3">The sequence shown here is derived from an EMBL/GenBank/DDBJ whole genome shotgun (WGS) entry which is preliminary data.</text>
</comment>
<dbReference type="PANTHER" id="PTHR24128">
    <property type="entry name" value="HOMEOBOX PROTEIN WARIAI"/>
    <property type="match status" value="1"/>
</dbReference>
<reference evidence="3 4" key="1">
    <citation type="journal article" date="2021" name="Plant Biotechnol. J.">
        <title>Multi-omics assisted identification of the key and species-specific regulatory components of drought-tolerant mechanisms in Gossypium stocksii.</title>
        <authorList>
            <person name="Yu D."/>
            <person name="Ke L."/>
            <person name="Zhang D."/>
            <person name="Wu Y."/>
            <person name="Sun Y."/>
            <person name="Mei J."/>
            <person name="Sun J."/>
            <person name="Sun Y."/>
        </authorList>
    </citation>
    <scope>NUCLEOTIDE SEQUENCE [LARGE SCALE GENOMIC DNA]</scope>
    <source>
        <strain evidence="4">cv. E1</strain>
        <tissue evidence="3">Leaf</tissue>
    </source>
</reference>
<dbReference type="InterPro" id="IPR036770">
    <property type="entry name" value="Ankyrin_rpt-contain_sf"/>
</dbReference>
<name>A0A9D3WAP8_9ROSI</name>
<dbReference type="Pfam" id="PF12796">
    <property type="entry name" value="Ank_2"/>
    <property type="match status" value="2"/>
</dbReference>
<evidence type="ECO:0000259" key="2">
    <source>
        <dbReference type="Pfam" id="PF13962"/>
    </source>
</evidence>
<evidence type="ECO:0000256" key="1">
    <source>
        <dbReference type="PROSITE-ProRule" id="PRU00023"/>
    </source>
</evidence>
<feature type="repeat" description="ANK" evidence="1">
    <location>
        <begin position="141"/>
        <end position="163"/>
    </location>
</feature>
<keyword evidence="1" id="KW-0040">ANK repeat</keyword>
<dbReference type="Pfam" id="PF13962">
    <property type="entry name" value="PGG"/>
    <property type="match status" value="1"/>
</dbReference>